<feature type="signal peptide" evidence="1">
    <location>
        <begin position="1"/>
        <end position="24"/>
    </location>
</feature>
<organism evidence="3 4">
    <name type="scientific">Providencia stuartii</name>
    <dbReference type="NCBI Taxonomy" id="588"/>
    <lineage>
        <taxon>Bacteria</taxon>
        <taxon>Pseudomonadati</taxon>
        <taxon>Pseudomonadota</taxon>
        <taxon>Gammaproteobacteria</taxon>
        <taxon>Enterobacterales</taxon>
        <taxon>Morganellaceae</taxon>
        <taxon>Providencia</taxon>
    </lineage>
</organism>
<dbReference type="PANTHER" id="PTHR33420:SF33">
    <property type="entry name" value="MINOR FIMBRIAL SUBUNIT"/>
    <property type="match status" value="1"/>
</dbReference>
<comment type="caution">
    <text evidence="3">The sequence shown here is derived from an EMBL/GenBank/DDBJ whole genome shotgun (WGS) entry which is preliminary data.</text>
</comment>
<keyword evidence="4" id="KW-1185">Reference proteome</keyword>
<name>A0A1S1HQU0_PROST</name>
<sequence length="170" mass="17923">MMQLNKRALILAVSMLFNASLVQAVPMTFGGTLIGNPPCDITGDDDPVSVKFGDVGISRIDGVNYAQPFTLTITCGADLGNSVALFMGYDGMNADFDDRALQTSRQGLGILLSYNGTVIKPDNGDIPVTMSSHGVMTLPLVAVPVKDSNPALVLLEGPFNATGTVEIRYP</sequence>
<protein>
    <submittedName>
        <fullName evidence="3">Fimbrial protein</fullName>
    </submittedName>
</protein>
<gene>
    <name evidence="3" type="ORF">A3Q29_02935</name>
</gene>
<evidence type="ECO:0000256" key="1">
    <source>
        <dbReference type="SAM" id="SignalP"/>
    </source>
</evidence>
<dbReference type="Proteomes" id="UP000179588">
    <property type="component" value="Unassembled WGS sequence"/>
</dbReference>
<dbReference type="AlphaFoldDB" id="A0A1S1HQU0"/>
<evidence type="ECO:0000259" key="2">
    <source>
        <dbReference type="Pfam" id="PF00419"/>
    </source>
</evidence>
<proteinExistence type="predicted"/>
<dbReference type="GO" id="GO:0009289">
    <property type="term" value="C:pilus"/>
    <property type="evidence" value="ECO:0007669"/>
    <property type="project" value="InterPro"/>
</dbReference>
<dbReference type="InterPro" id="IPR050263">
    <property type="entry name" value="Bact_Fimbrial_Adh_Pro"/>
</dbReference>
<reference evidence="3 4" key="1">
    <citation type="submission" date="2016-03" db="EMBL/GenBank/DDBJ databases">
        <title>Genome sequence of Providencia stuartii strain, isolated from the salivary glands of larval Lucilia sericata.</title>
        <authorList>
            <person name="Yuan Y."/>
            <person name="Zhang Y."/>
            <person name="Fu S."/>
            <person name="Crippen T.L."/>
            <person name="Visi D."/>
            <person name="Benbow M.E."/>
            <person name="Allen M."/>
            <person name="Tomberlin J.K."/>
            <person name="Sze S.-H."/>
            <person name="Tarone A.M."/>
        </authorList>
    </citation>
    <scope>NUCLEOTIDE SEQUENCE [LARGE SCALE GENOMIC DNA]</scope>
    <source>
        <strain evidence="3 4">Crippen</strain>
    </source>
</reference>
<dbReference type="GO" id="GO:0043709">
    <property type="term" value="P:cell adhesion involved in single-species biofilm formation"/>
    <property type="evidence" value="ECO:0007669"/>
    <property type="project" value="TreeGrafter"/>
</dbReference>
<dbReference type="EMBL" id="LVIE01000112">
    <property type="protein sequence ID" value="OHT24684.1"/>
    <property type="molecule type" value="Genomic_DNA"/>
</dbReference>
<feature type="domain" description="Fimbrial-type adhesion" evidence="2">
    <location>
        <begin position="29"/>
        <end position="169"/>
    </location>
</feature>
<dbReference type="RefSeq" id="WP_070926725.1">
    <property type="nucleotide sequence ID" value="NZ_VAUE01000023.1"/>
</dbReference>
<dbReference type="Pfam" id="PF00419">
    <property type="entry name" value="Fimbrial"/>
    <property type="match status" value="1"/>
</dbReference>
<dbReference type="InterPro" id="IPR000259">
    <property type="entry name" value="Adhesion_dom_fimbrial"/>
</dbReference>
<keyword evidence="1" id="KW-0732">Signal</keyword>
<dbReference type="Gene3D" id="2.60.40.1090">
    <property type="entry name" value="Fimbrial-type adhesion domain"/>
    <property type="match status" value="1"/>
</dbReference>
<accession>A0A1S1HQU0</accession>
<evidence type="ECO:0000313" key="3">
    <source>
        <dbReference type="EMBL" id="OHT24684.1"/>
    </source>
</evidence>
<dbReference type="InterPro" id="IPR008966">
    <property type="entry name" value="Adhesion_dom_sf"/>
</dbReference>
<dbReference type="PANTHER" id="PTHR33420">
    <property type="entry name" value="FIMBRIAL SUBUNIT ELFA-RELATED"/>
    <property type="match status" value="1"/>
</dbReference>
<dbReference type="InterPro" id="IPR036937">
    <property type="entry name" value="Adhesion_dom_fimbrial_sf"/>
</dbReference>
<evidence type="ECO:0000313" key="4">
    <source>
        <dbReference type="Proteomes" id="UP000179588"/>
    </source>
</evidence>
<dbReference type="SUPFAM" id="SSF49401">
    <property type="entry name" value="Bacterial adhesins"/>
    <property type="match status" value="1"/>
</dbReference>
<feature type="chain" id="PRO_5010181898" evidence="1">
    <location>
        <begin position="25"/>
        <end position="170"/>
    </location>
</feature>